<dbReference type="Pfam" id="PF11274">
    <property type="entry name" value="DUF3074"/>
    <property type="match status" value="1"/>
</dbReference>
<proteinExistence type="predicted"/>
<sequence>MGGGGPHEVFKALGPADWAKDITPDGSPDGLRDFMLSTFSEAQCIIDSIPVATGITATSTAAGRPRASTDSSVAPGYSSALPGRAPQTDDRAKALRKDWKEVKVNPSENPLGIHVYKMSGKDGKGAWFARRSLHEGLSFERWKLGMEREFAETMKVKKDPGSGNIRGIGAERCVENTIVDGCGKAKVYQLSAQFPGPTTPRDFVTLMLTSDSALETPVQDGQKQARHFIVVSKPCVHPECPQRSGYIRGYYESVEFIREIKVNRPLRRTQSSTDTRPKSGEPNLAAEAAKAALEGSAAKEGESGRPRGKTIAFAGADGSEHPEKDAMQEDDDSNTMIEWLMVTRSDPGGSVPRFMVEKGTPGGIAGDANKFLKWVSSKNLQDFDEADEMDSKLKGEAQDAEETAVMHQKSSADPTANVLDKPTVQPKPRLSQTPAPRSTRMPNKNNNNYNGYTDGGEEDPSPQGFYGVIANALGMVASHLPNPFGTSAKGGDTDASSSIASSDISDDTASSIHSFHSLESGDEGLGSSSRARDDSGGTGTGSAAVSVRSMESSSATAAAAGAGSLAGGADMTRAKRSATQHEKELRKLEQRKKKMDERHARDLAKRADDSTKDDSAVLKLKEKHERDRQRQEEKYQRELRKLEQRRENEERKAERRKAKQLEKQEKSDLGMELERLRAERDVALKQIEMLKEQVGELQGQNTLLVARLGREGITIAGGADGVFSDLSNGRRPVGGSARGPSRSIGSASSTSIKAASVKSAKPLDPGVQVDGPACVREPVKG</sequence>
<feature type="compositionally biased region" description="Polar residues" evidence="1">
    <location>
        <begin position="430"/>
        <end position="442"/>
    </location>
</feature>
<dbReference type="RefSeq" id="XP_046019174.1">
    <property type="nucleotide sequence ID" value="XM_046157949.1"/>
</dbReference>
<dbReference type="GeneID" id="70187495"/>
<evidence type="ECO:0000259" key="2">
    <source>
        <dbReference type="Pfam" id="PF11274"/>
    </source>
</evidence>
<feature type="compositionally biased region" description="Low complexity" evidence="1">
    <location>
        <begin position="493"/>
        <end position="512"/>
    </location>
</feature>
<keyword evidence="4" id="KW-1185">Reference proteome</keyword>
<feature type="region of interest" description="Disordered" evidence="1">
    <location>
        <begin position="388"/>
        <end position="465"/>
    </location>
</feature>
<dbReference type="InterPro" id="IPR024500">
    <property type="entry name" value="DUF3074"/>
</dbReference>
<evidence type="ECO:0000313" key="3">
    <source>
        <dbReference type="EMBL" id="KAH7041119.1"/>
    </source>
</evidence>
<feature type="domain" description="DUF3074" evidence="2">
    <location>
        <begin position="127"/>
        <end position="375"/>
    </location>
</feature>
<dbReference type="PANTHER" id="PTHR40370">
    <property type="entry name" value="EXPRESSED PROTEIN"/>
    <property type="match status" value="1"/>
</dbReference>
<dbReference type="Proteomes" id="UP000756346">
    <property type="component" value="Unassembled WGS sequence"/>
</dbReference>
<feature type="compositionally biased region" description="Basic and acidic residues" evidence="1">
    <location>
        <begin position="579"/>
        <end position="672"/>
    </location>
</feature>
<dbReference type="EMBL" id="JAGTJQ010000001">
    <property type="protein sequence ID" value="KAH7041119.1"/>
    <property type="molecule type" value="Genomic_DNA"/>
</dbReference>
<accession>A0A9P8YIQ5</accession>
<comment type="caution">
    <text evidence="3">The sequence shown here is derived from an EMBL/GenBank/DDBJ whole genome shotgun (WGS) entry which is preliminary data.</text>
</comment>
<reference evidence="3" key="1">
    <citation type="journal article" date="2021" name="Nat. Commun.">
        <title>Genetic determinants of endophytism in the Arabidopsis root mycobiome.</title>
        <authorList>
            <person name="Mesny F."/>
            <person name="Miyauchi S."/>
            <person name="Thiergart T."/>
            <person name="Pickel B."/>
            <person name="Atanasova L."/>
            <person name="Karlsson M."/>
            <person name="Huettel B."/>
            <person name="Barry K.W."/>
            <person name="Haridas S."/>
            <person name="Chen C."/>
            <person name="Bauer D."/>
            <person name="Andreopoulos W."/>
            <person name="Pangilinan J."/>
            <person name="LaButti K."/>
            <person name="Riley R."/>
            <person name="Lipzen A."/>
            <person name="Clum A."/>
            <person name="Drula E."/>
            <person name="Henrissat B."/>
            <person name="Kohler A."/>
            <person name="Grigoriev I.V."/>
            <person name="Martin F.M."/>
            <person name="Hacquard S."/>
        </authorList>
    </citation>
    <scope>NUCLEOTIDE SEQUENCE</scope>
    <source>
        <strain evidence="3">MPI-CAGE-CH-0230</strain>
    </source>
</reference>
<dbReference type="Gene3D" id="3.30.530.20">
    <property type="match status" value="1"/>
</dbReference>
<name>A0A9P8YIQ5_9PEZI</name>
<organism evidence="3 4">
    <name type="scientific">Microdochium trichocladiopsis</name>
    <dbReference type="NCBI Taxonomy" id="1682393"/>
    <lineage>
        <taxon>Eukaryota</taxon>
        <taxon>Fungi</taxon>
        <taxon>Dikarya</taxon>
        <taxon>Ascomycota</taxon>
        <taxon>Pezizomycotina</taxon>
        <taxon>Sordariomycetes</taxon>
        <taxon>Xylariomycetidae</taxon>
        <taxon>Xylariales</taxon>
        <taxon>Microdochiaceae</taxon>
        <taxon>Microdochium</taxon>
    </lineage>
</organism>
<feature type="region of interest" description="Disordered" evidence="1">
    <location>
        <begin position="291"/>
        <end position="330"/>
    </location>
</feature>
<gene>
    <name evidence="3" type="ORF">B0I36DRAFT_358317</name>
</gene>
<feature type="region of interest" description="Disordered" evidence="1">
    <location>
        <begin position="478"/>
        <end position="672"/>
    </location>
</feature>
<protein>
    <recommendedName>
        <fullName evidence="2">DUF3074 domain-containing protein</fullName>
    </recommendedName>
</protein>
<feature type="compositionally biased region" description="Low complexity" evidence="1">
    <location>
        <begin position="541"/>
        <end position="569"/>
    </location>
</feature>
<dbReference type="AlphaFoldDB" id="A0A9P8YIQ5"/>
<evidence type="ECO:0000313" key="4">
    <source>
        <dbReference type="Proteomes" id="UP000756346"/>
    </source>
</evidence>
<feature type="region of interest" description="Disordered" evidence="1">
    <location>
        <begin position="266"/>
        <end position="285"/>
    </location>
</feature>
<feature type="compositionally biased region" description="Basic and acidic residues" evidence="1">
    <location>
        <begin position="318"/>
        <end position="327"/>
    </location>
</feature>
<dbReference type="OrthoDB" id="5403181at2759"/>
<feature type="compositionally biased region" description="Low complexity" evidence="1">
    <location>
        <begin position="734"/>
        <end position="760"/>
    </location>
</feature>
<dbReference type="SUPFAM" id="SSF55961">
    <property type="entry name" value="Bet v1-like"/>
    <property type="match status" value="1"/>
</dbReference>
<evidence type="ECO:0000256" key="1">
    <source>
        <dbReference type="SAM" id="MobiDB-lite"/>
    </source>
</evidence>
<feature type="region of interest" description="Disordered" evidence="1">
    <location>
        <begin position="720"/>
        <end position="781"/>
    </location>
</feature>
<feature type="region of interest" description="Disordered" evidence="1">
    <location>
        <begin position="59"/>
        <end position="89"/>
    </location>
</feature>
<dbReference type="PANTHER" id="PTHR40370:SF1">
    <property type="entry name" value="DUF3074 DOMAIN-CONTAINING PROTEIN"/>
    <property type="match status" value="1"/>
</dbReference>
<dbReference type="InterPro" id="IPR023393">
    <property type="entry name" value="START-like_dom_sf"/>
</dbReference>